<reference evidence="2" key="2">
    <citation type="submission" date="2021-01" db="UniProtKB">
        <authorList>
            <consortium name="EnsemblPlants"/>
        </authorList>
    </citation>
    <scope>IDENTIFICATION</scope>
</reference>
<evidence type="ECO:0000259" key="1">
    <source>
        <dbReference type="Pfam" id="PF13456"/>
    </source>
</evidence>
<dbReference type="InterPro" id="IPR002156">
    <property type="entry name" value="RNaseH_domain"/>
</dbReference>
<dbReference type="EMBL" id="LRBV02000003">
    <property type="status" value="NOT_ANNOTATED_CDS"/>
    <property type="molecule type" value="Genomic_DNA"/>
</dbReference>
<dbReference type="EnsemblPlants" id="QL03p054973:mrna">
    <property type="protein sequence ID" value="QL03p054973:mrna:CDS:1"/>
    <property type="gene ID" value="QL03p054973"/>
</dbReference>
<dbReference type="AlphaFoldDB" id="A0A7N2L9J0"/>
<dbReference type="PANTHER" id="PTHR47074">
    <property type="entry name" value="BNAC02G40300D PROTEIN"/>
    <property type="match status" value="1"/>
</dbReference>
<proteinExistence type="predicted"/>
<evidence type="ECO:0000313" key="2">
    <source>
        <dbReference type="EnsemblPlants" id="QL03p054973:mrna:CDS:1"/>
    </source>
</evidence>
<dbReference type="Pfam" id="PF13456">
    <property type="entry name" value="RVT_3"/>
    <property type="match status" value="1"/>
</dbReference>
<dbReference type="InterPro" id="IPR036397">
    <property type="entry name" value="RNaseH_sf"/>
</dbReference>
<dbReference type="InterPro" id="IPR012337">
    <property type="entry name" value="RNaseH-like_sf"/>
</dbReference>
<dbReference type="InParanoid" id="A0A7N2L9J0"/>
<dbReference type="SUPFAM" id="SSF53098">
    <property type="entry name" value="Ribonuclease H-like"/>
    <property type="match status" value="1"/>
</dbReference>
<protein>
    <recommendedName>
        <fullName evidence="1">RNase H type-1 domain-containing protein</fullName>
    </recommendedName>
</protein>
<feature type="domain" description="RNase H type-1" evidence="1">
    <location>
        <begin position="11"/>
        <end position="79"/>
    </location>
</feature>
<sequence length="105" mass="11523">MSERIFLPTTVLEVGIQDVTFEGDSLTVIQAINRGGASEAPYGNLIEDILVYVSSFSSVVFKHVKRPCNRVADALAKKAKFGDVFQAWMEELPPDIAPLAVLDVR</sequence>
<dbReference type="Proteomes" id="UP000594261">
    <property type="component" value="Chromosome 3"/>
</dbReference>
<keyword evidence="3" id="KW-1185">Reference proteome</keyword>
<organism evidence="2 3">
    <name type="scientific">Quercus lobata</name>
    <name type="common">Valley oak</name>
    <dbReference type="NCBI Taxonomy" id="97700"/>
    <lineage>
        <taxon>Eukaryota</taxon>
        <taxon>Viridiplantae</taxon>
        <taxon>Streptophyta</taxon>
        <taxon>Embryophyta</taxon>
        <taxon>Tracheophyta</taxon>
        <taxon>Spermatophyta</taxon>
        <taxon>Magnoliopsida</taxon>
        <taxon>eudicotyledons</taxon>
        <taxon>Gunneridae</taxon>
        <taxon>Pentapetalae</taxon>
        <taxon>rosids</taxon>
        <taxon>fabids</taxon>
        <taxon>Fagales</taxon>
        <taxon>Fagaceae</taxon>
        <taxon>Quercus</taxon>
    </lineage>
</organism>
<name>A0A7N2L9J0_QUELO</name>
<dbReference type="Gramene" id="QL03p054973:mrna">
    <property type="protein sequence ID" value="QL03p054973:mrna:CDS:1"/>
    <property type="gene ID" value="QL03p054973"/>
</dbReference>
<dbReference type="Gene3D" id="3.30.420.10">
    <property type="entry name" value="Ribonuclease H-like superfamily/Ribonuclease H"/>
    <property type="match status" value="1"/>
</dbReference>
<dbReference type="CDD" id="cd06222">
    <property type="entry name" value="RNase_H_like"/>
    <property type="match status" value="1"/>
</dbReference>
<dbReference type="OMA" id="AYCESNT"/>
<evidence type="ECO:0000313" key="3">
    <source>
        <dbReference type="Proteomes" id="UP000594261"/>
    </source>
</evidence>
<accession>A0A7N2L9J0</accession>
<dbReference type="GO" id="GO:0003676">
    <property type="term" value="F:nucleic acid binding"/>
    <property type="evidence" value="ECO:0007669"/>
    <property type="project" value="InterPro"/>
</dbReference>
<dbReference type="PANTHER" id="PTHR47074:SF11">
    <property type="entry name" value="REVERSE TRANSCRIPTASE-LIKE PROTEIN"/>
    <property type="match status" value="1"/>
</dbReference>
<dbReference type="InterPro" id="IPR044730">
    <property type="entry name" value="RNase_H-like_dom_plant"/>
</dbReference>
<reference evidence="2 3" key="1">
    <citation type="journal article" date="2016" name="G3 (Bethesda)">
        <title>First Draft Assembly and Annotation of the Genome of a California Endemic Oak Quercus lobata Nee (Fagaceae).</title>
        <authorList>
            <person name="Sork V.L."/>
            <person name="Fitz-Gibbon S.T."/>
            <person name="Puiu D."/>
            <person name="Crepeau M."/>
            <person name="Gugger P.F."/>
            <person name="Sherman R."/>
            <person name="Stevens K."/>
            <person name="Langley C.H."/>
            <person name="Pellegrini M."/>
            <person name="Salzberg S.L."/>
        </authorList>
    </citation>
    <scope>NUCLEOTIDE SEQUENCE [LARGE SCALE GENOMIC DNA]</scope>
    <source>
        <strain evidence="2 3">cv. SW786</strain>
    </source>
</reference>
<dbReference type="InterPro" id="IPR052929">
    <property type="entry name" value="RNase_H-like_EbsB-rel"/>
</dbReference>
<dbReference type="GO" id="GO:0004523">
    <property type="term" value="F:RNA-DNA hybrid ribonuclease activity"/>
    <property type="evidence" value="ECO:0007669"/>
    <property type="project" value="InterPro"/>
</dbReference>